<keyword evidence="4" id="KW-1185">Reference proteome</keyword>
<dbReference type="Gramene" id="Psat02G0077200-T1">
    <property type="protein sequence ID" value="KAI5433620.1"/>
    <property type="gene ID" value="KIW84_020772"/>
</dbReference>
<evidence type="ECO:0000256" key="1">
    <source>
        <dbReference type="SAM" id="Coils"/>
    </source>
</evidence>
<feature type="coiled-coil region" evidence="1">
    <location>
        <begin position="101"/>
        <end position="151"/>
    </location>
</feature>
<gene>
    <name evidence="3" type="ORF">KIW84_020772</name>
</gene>
<feature type="domain" description="PB1-like" evidence="2">
    <location>
        <begin position="209"/>
        <end position="286"/>
    </location>
</feature>
<dbReference type="InterPro" id="IPR058594">
    <property type="entry name" value="PB1-like_dom_pln"/>
</dbReference>
<reference evidence="3 4" key="1">
    <citation type="journal article" date="2022" name="Nat. Genet.">
        <title>Improved pea reference genome and pan-genome highlight genomic features and evolutionary characteristics.</title>
        <authorList>
            <person name="Yang T."/>
            <person name="Liu R."/>
            <person name="Luo Y."/>
            <person name="Hu S."/>
            <person name="Wang D."/>
            <person name="Wang C."/>
            <person name="Pandey M.K."/>
            <person name="Ge S."/>
            <person name="Xu Q."/>
            <person name="Li N."/>
            <person name="Li G."/>
            <person name="Huang Y."/>
            <person name="Saxena R.K."/>
            <person name="Ji Y."/>
            <person name="Li M."/>
            <person name="Yan X."/>
            <person name="He Y."/>
            <person name="Liu Y."/>
            <person name="Wang X."/>
            <person name="Xiang C."/>
            <person name="Varshney R.K."/>
            <person name="Ding H."/>
            <person name="Gao S."/>
            <person name="Zong X."/>
        </authorList>
    </citation>
    <scope>NUCLEOTIDE SEQUENCE [LARGE SCALE GENOMIC DNA]</scope>
    <source>
        <strain evidence="3 4">cv. Zhongwan 6</strain>
    </source>
</reference>
<comment type="caution">
    <text evidence="3">The sequence shown here is derived from an EMBL/GenBank/DDBJ whole genome shotgun (WGS) entry which is preliminary data.</text>
</comment>
<evidence type="ECO:0000259" key="2">
    <source>
        <dbReference type="Pfam" id="PF26130"/>
    </source>
</evidence>
<organism evidence="3 4">
    <name type="scientific">Pisum sativum</name>
    <name type="common">Garden pea</name>
    <name type="synonym">Lathyrus oleraceus</name>
    <dbReference type="NCBI Taxonomy" id="3888"/>
    <lineage>
        <taxon>Eukaryota</taxon>
        <taxon>Viridiplantae</taxon>
        <taxon>Streptophyta</taxon>
        <taxon>Embryophyta</taxon>
        <taxon>Tracheophyta</taxon>
        <taxon>Spermatophyta</taxon>
        <taxon>Magnoliopsida</taxon>
        <taxon>eudicotyledons</taxon>
        <taxon>Gunneridae</taxon>
        <taxon>Pentapetalae</taxon>
        <taxon>rosids</taxon>
        <taxon>fabids</taxon>
        <taxon>Fabales</taxon>
        <taxon>Fabaceae</taxon>
        <taxon>Papilionoideae</taxon>
        <taxon>50 kb inversion clade</taxon>
        <taxon>NPAAA clade</taxon>
        <taxon>Hologalegina</taxon>
        <taxon>IRL clade</taxon>
        <taxon>Fabeae</taxon>
        <taxon>Lathyrus</taxon>
    </lineage>
</organism>
<dbReference type="Pfam" id="PF26130">
    <property type="entry name" value="PB1-like"/>
    <property type="match status" value="1"/>
</dbReference>
<accession>A0A9D4YAH2</accession>
<evidence type="ECO:0000313" key="4">
    <source>
        <dbReference type="Proteomes" id="UP001058974"/>
    </source>
</evidence>
<sequence length="413" mass="48021">MQSHIKCSTPNLSRSLIHNLLSGMEDFPSEDEDRVVQETCSSSERETAFVSSEPDSTYFYFYLYFIKCAMFIFHLPHVSMEVLRVLNVTSSQLFHNSCGYIRAFKMELDQERQDKVEKELKAKLQEHMDAYNESQRLLKALHEDKEKWEGKMEDVKGSQLFISPKIEIGEDEEIGKDEVTVQSQWSEAEDDLHPEEDVDESQMSQNMQVFNVVFHRGGEFVRFNDGDTIYKDGVSTIVYGQLIDKWSMVTIHKLVNGWGYIEKTYRMWTKILDIDENVFQIMNNDDAYNFGAYTYGFDGIDVSLPVNEGTIVVGLLTSSKKKKWEDDKYVGDELDNSDPDVSDDDNGPEFDKFRIDQLNNNLKFKWGMQFDSLYDFREEIREWKAKLIAKKMIEGDADKQYANYGDMLLSCKG</sequence>
<dbReference type="AlphaFoldDB" id="A0A9D4YAH2"/>
<name>A0A9D4YAH2_PEA</name>
<evidence type="ECO:0000313" key="3">
    <source>
        <dbReference type="EMBL" id="KAI5433620.1"/>
    </source>
</evidence>
<dbReference type="Proteomes" id="UP001058974">
    <property type="component" value="Chromosome 2"/>
</dbReference>
<proteinExistence type="predicted"/>
<dbReference type="EMBL" id="JAMSHJ010000002">
    <property type="protein sequence ID" value="KAI5433620.1"/>
    <property type="molecule type" value="Genomic_DNA"/>
</dbReference>
<protein>
    <recommendedName>
        <fullName evidence="2">PB1-like domain-containing protein</fullName>
    </recommendedName>
</protein>
<keyword evidence="1" id="KW-0175">Coiled coil</keyword>